<dbReference type="PROSITE" id="PS50110">
    <property type="entry name" value="RESPONSE_REGULATORY"/>
    <property type="match status" value="1"/>
</dbReference>
<dbReference type="Proteomes" id="UP001056201">
    <property type="component" value="Chromosome 2"/>
</dbReference>
<evidence type="ECO:0000256" key="2">
    <source>
        <dbReference type="PROSITE-ProRule" id="PRU00169"/>
    </source>
</evidence>
<dbReference type="SUPFAM" id="SSF52172">
    <property type="entry name" value="CheY-like"/>
    <property type="match status" value="1"/>
</dbReference>
<dbReference type="Pfam" id="PF00072">
    <property type="entry name" value="Response_reg"/>
    <property type="match status" value="1"/>
</dbReference>
<feature type="modified residue" description="4-aspartylphosphate" evidence="2">
    <location>
        <position position="54"/>
    </location>
</feature>
<dbReference type="InterPro" id="IPR029787">
    <property type="entry name" value="Nucleotide_cyclase"/>
</dbReference>
<evidence type="ECO:0000256" key="1">
    <source>
        <dbReference type="ARBA" id="ARBA00022553"/>
    </source>
</evidence>
<protein>
    <submittedName>
        <fullName evidence="4">Response regulator</fullName>
    </submittedName>
</protein>
<evidence type="ECO:0000259" key="3">
    <source>
        <dbReference type="PROSITE" id="PS50110"/>
    </source>
</evidence>
<dbReference type="Gene3D" id="3.40.50.2300">
    <property type="match status" value="1"/>
</dbReference>
<dbReference type="SMART" id="SM00448">
    <property type="entry name" value="REC"/>
    <property type="match status" value="1"/>
</dbReference>
<evidence type="ECO:0000313" key="5">
    <source>
        <dbReference type="Proteomes" id="UP001056201"/>
    </source>
</evidence>
<keyword evidence="5" id="KW-1185">Reference proteome</keyword>
<dbReference type="InterPro" id="IPR043128">
    <property type="entry name" value="Rev_trsase/Diguanyl_cyclase"/>
</dbReference>
<dbReference type="PANTHER" id="PTHR44591:SF23">
    <property type="entry name" value="CHEY SUBFAMILY"/>
    <property type="match status" value="1"/>
</dbReference>
<proteinExistence type="predicted"/>
<gene>
    <name evidence="4" type="ORF">MW290_25870</name>
</gene>
<name>A0ABY4SAR6_AQUTE</name>
<evidence type="ECO:0000313" key="4">
    <source>
        <dbReference type="EMBL" id="URI08997.1"/>
    </source>
</evidence>
<keyword evidence="1 2" id="KW-0597">Phosphoprotein</keyword>
<dbReference type="PANTHER" id="PTHR44591">
    <property type="entry name" value="STRESS RESPONSE REGULATOR PROTEIN 1"/>
    <property type="match status" value="1"/>
</dbReference>
<feature type="domain" description="Response regulatory" evidence="3">
    <location>
        <begin position="6"/>
        <end position="121"/>
    </location>
</feature>
<accession>A0ABY4SAR6</accession>
<organism evidence="4 5">
    <name type="scientific">Aquincola tertiaricarbonis</name>
    <dbReference type="NCBI Taxonomy" id="391953"/>
    <lineage>
        <taxon>Bacteria</taxon>
        <taxon>Pseudomonadati</taxon>
        <taxon>Pseudomonadota</taxon>
        <taxon>Betaproteobacteria</taxon>
        <taxon>Burkholderiales</taxon>
        <taxon>Sphaerotilaceae</taxon>
        <taxon>Aquincola</taxon>
    </lineage>
</organism>
<dbReference type="InterPro" id="IPR001789">
    <property type="entry name" value="Sig_transdc_resp-reg_receiver"/>
</dbReference>
<dbReference type="SUPFAM" id="SSF55073">
    <property type="entry name" value="Nucleotide cyclase"/>
    <property type="match status" value="1"/>
</dbReference>
<reference evidence="4" key="1">
    <citation type="submission" date="2022-05" db="EMBL/GenBank/DDBJ databases">
        <title>An RpoN-dependent PEP-CTERM gene is involved in floc formation of an Aquincola tertiaricarbonis strain.</title>
        <authorList>
            <person name="Qiu D."/>
            <person name="Xia M."/>
        </authorList>
    </citation>
    <scope>NUCLEOTIDE SEQUENCE</scope>
    <source>
        <strain evidence="4">RN12</strain>
    </source>
</reference>
<dbReference type="InterPro" id="IPR011006">
    <property type="entry name" value="CheY-like_superfamily"/>
</dbReference>
<dbReference type="CDD" id="cd00156">
    <property type="entry name" value="REC"/>
    <property type="match status" value="1"/>
</dbReference>
<dbReference type="RefSeq" id="WP_250197214.1">
    <property type="nucleotide sequence ID" value="NZ_CP097636.1"/>
</dbReference>
<dbReference type="InterPro" id="IPR050595">
    <property type="entry name" value="Bact_response_regulator"/>
</dbReference>
<dbReference type="EMBL" id="CP097636">
    <property type="protein sequence ID" value="URI08997.1"/>
    <property type="molecule type" value="Genomic_DNA"/>
</dbReference>
<sequence length="309" mass="31591">MNPQYDLLIVDDDPTQIVVLGAMLRPFGQVRFAKRGADALRLARQSIPDLMLLDLQLPDLDGVAVLAQMRRSPLLADVPVVVLTGTDPVAAGRSVSGLGVAACLPKPPDGPALAACVQAQLQLALRRLAQHRPRGSGEQVSAFNRRSFDLLLALACQNLPHDGPLALLRLAPAAASPACCDAALLERLAQAVRSAARRPGDCIGHLGSEGLALLLPDTDEHGAACVTHQLLQGPGGAAELAAGFVVLTADAAGSGAVLPSMLMGAAEAAWQAARAAGPGQARQVVWHPGVGAGRPLPVPGPGVPPGDAV</sequence>
<dbReference type="Gene3D" id="3.30.70.270">
    <property type="match status" value="1"/>
</dbReference>